<feature type="compositionally biased region" description="Basic and acidic residues" evidence="11">
    <location>
        <begin position="1"/>
        <end position="16"/>
    </location>
</feature>
<evidence type="ECO:0000256" key="11">
    <source>
        <dbReference type="SAM" id="MobiDB-lite"/>
    </source>
</evidence>
<dbReference type="PROSITE" id="PS50163">
    <property type="entry name" value="RECA_3"/>
    <property type="match status" value="1"/>
</dbReference>
<dbReference type="Pfam" id="PF14520">
    <property type="entry name" value="HHH_5"/>
    <property type="match status" value="1"/>
</dbReference>
<feature type="region of interest" description="Disordered" evidence="11">
    <location>
        <begin position="1"/>
        <end position="29"/>
    </location>
</feature>
<dbReference type="SUPFAM" id="SSF52540">
    <property type="entry name" value="P-loop containing nucleoside triphosphate hydrolases"/>
    <property type="match status" value="1"/>
</dbReference>
<keyword evidence="7 10" id="KW-0233">DNA recombination</keyword>
<protein>
    <recommendedName>
        <fullName evidence="2 9">DNA repair and recombination protein RadA</fullName>
    </recommendedName>
</protein>
<keyword evidence="5" id="KW-0067">ATP-binding</keyword>
<evidence type="ECO:0000256" key="2">
    <source>
        <dbReference type="ARBA" id="ARBA00018144"/>
    </source>
</evidence>
<evidence type="ECO:0000313" key="14">
    <source>
        <dbReference type="EMBL" id="UJG43332.1"/>
    </source>
</evidence>
<dbReference type="InterPro" id="IPR011938">
    <property type="entry name" value="DNA_recomb/repair_RadA"/>
</dbReference>
<evidence type="ECO:0000256" key="1">
    <source>
        <dbReference type="ARBA" id="ARBA00008050"/>
    </source>
</evidence>
<proteinExistence type="inferred from homology"/>
<accession>A0A9Y1FN34</accession>
<dbReference type="InterPro" id="IPR010995">
    <property type="entry name" value="DNA_repair_Rad51/TF_NusA_a-hlx"/>
</dbReference>
<dbReference type="PANTHER" id="PTHR22942">
    <property type="entry name" value="RECA/RAD51/RADA DNA STRAND-PAIRING FAMILY MEMBER"/>
    <property type="match status" value="1"/>
</dbReference>
<keyword evidence="3" id="KW-0547">Nucleotide-binding</keyword>
<name>A0A9Y1FN34_9ARCH</name>
<evidence type="ECO:0000256" key="6">
    <source>
        <dbReference type="ARBA" id="ARBA00023125"/>
    </source>
</evidence>
<comment type="similarity">
    <text evidence="1 10">Belongs to the eukaryotic RecA-like protein family.</text>
</comment>
<evidence type="ECO:0000256" key="4">
    <source>
        <dbReference type="ARBA" id="ARBA00022763"/>
    </source>
</evidence>
<dbReference type="Gene3D" id="1.10.150.20">
    <property type="entry name" value="5' to 3' exonuclease, C-terminal subdomain"/>
    <property type="match status" value="1"/>
</dbReference>
<dbReference type="InterPro" id="IPR020588">
    <property type="entry name" value="RecA_ATP-bd"/>
</dbReference>
<evidence type="ECO:0000256" key="5">
    <source>
        <dbReference type="ARBA" id="ARBA00022840"/>
    </source>
</evidence>
<feature type="domain" description="RecA family profile 1" evidence="12">
    <location>
        <begin position="129"/>
        <end position="302"/>
    </location>
</feature>
<reference evidence="14" key="1">
    <citation type="journal article" date="2022" name="Nat. Microbiol.">
        <title>Unique mobile elements and scalable gene flow at the prokaryote-eukaryote boundary revealed by circularized Asgard archaea genomes.</title>
        <authorList>
            <person name="Wu F."/>
            <person name="Speth D.R."/>
            <person name="Philosof A."/>
            <person name="Cremiere A."/>
            <person name="Narayanan A."/>
            <person name="Barco R.A."/>
            <person name="Connon S.A."/>
            <person name="Amend J.P."/>
            <person name="Antoshechkin I.A."/>
            <person name="Orphan V.J."/>
        </authorList>
    </citation>
    <scope>NUCLEOTIDE SEQUENCE</scope>
    <source>
        <strain evidence="14">PR6</strain>
    </source>
</reference>
<dbReference type="PROSITE" id="PS50162">
    <property type="entry name" value="RECA_2"/>
    <property type="match status" value="1"/>
</dbReference>
<evidence type="ECO:0000256" key="3">
    <source>
        <dbReference type="ARBA" id="ARBA00022741"/>
    </source>
</evidence>
<dbReference type="EMBL" id="CP084167">
    <property type="protein sequence ID" value="UJG43332.1"/>
    <property type="molecule type" value="Genomic_DNA"/>
</dbReference>
<dbReference type="NCBIfam" id="NF003301">
    <property type="entry name" value="PRK04301.1"/>
    <property type="match status" value="1"/>
</dbReference>
<evidence type="ECO:0000256" key="10">
    <source>
        <dbReference type="PIRNR" id="PIRNR005856"/>
    </source>
</evidence>
<gene>
    <name evidence="14" type="primary">radA</name>
    <name evidence="14" type="ORF">K9W46_13280</name>
</gene>
<dbReference type="SUPFAM" id="SSF47794">
    <property type="entry name" value="Rad51 N-terminal domain-like"/>
    <property type="match status" value="1"/>
</dbReference>
<dbReference type="NCBIfam" id="TIGR02236">
    <property type="entry name" value="recomb_radA"/>
    <property type="match status" value="1"/>
</dbReference>
<dbReference type="Proteomes" id="UP001200513">
    <property type="component" value="Chromosome"/>
</dbReference>
<comment type="function">
    <text evidence="8 10">Involved in DNA repair and in homologous recombination. Binds and assemble on single-stranded DNA to form a nucleoprotein filament. Hydrolyzes ATP in a ssDNA-dependent manner and promotes DNA strand exchange between homologous DNA molecules.</text>
</comment>
<dbReference type="PIRSF" id="PIRSF005856">
    <property type="entry name" value="Rad51"/>
    <property type="match status" value="1"/>
</dbReference>
<dbReference type="PANTHER" id="PTHR22942:SF30">
    <property type="entry name" value="MEIOTIC RECOMBINATION PROTEIN DMC1_LIM15 HOMOLOG"/>
    <property type="match status" value="1"/>
</dbReference>
<dbReference type="InterPro" id="IPR016467">
    <property type="entry name" value="DNA_recomb/repair_RecA-like"/>
</dbReference>
<evidence type="ECO:0000259" key="13">
    <source>
        <dbReference type="PROSITE" id="PS50163"/>
    </source>
</evidence>
<organism evidence="14">
    <name type="scientific">Candidatus Heimdallarchaeum endolithica</name>
    <dbReference type="NCBI Taxonomy" id="2876572"/>
    <lineage>
        <taxon>Archaea</taxon>
        <taxon>Promethearchaeati</taxon>
        <taxon>Candidatus Heimdallarchaeota</taxon>
        <taxon>Candidatus Heimdallarchaeia (ex Rinke et al. 2021) (nom. nud.)</taxon>
        <taxon>Candidatus Heimdallarchaeales</taxon>
        <taxon>Candidatus Heimdallarchaeaceae</taxon>
        <taxon>Candidatus Heimdallarchaeum</taxon>
    </lineage>
</organism>
<keyword evidence="4 10" id="KW-0227">DNA damage</keyword>
<dbReference type="GO" id="GO:0140664">
    <property type="term" value="F:ATP-dependent DNA damage sensor activity"/>
    <property type="evidence" value="ECO:0007669"/>
    <property type="project" value="InterPro"/>
</dbReference>
<evidence type="ECO:0000256" key="7">
    <source>
        <dbReference type="ARBA" id="ARBA00023172"/>
    </source>
</evidence>
<dbReference type="AlphaFoldDB" id="A0A9Y1FN34"/>
<dbReference type="Gene3D" id="3.40.50.300">
    <property type="entry name" value="P-loop containing nucleotide triphosphate hydrolases"/>
    <property type="match status" value="1"/>
</dbReference>
<dbReference type="GO" id="GO:0006310">
    <property type="term" value="P:DNA recombination"/>
    <property type="evidence" value="ECO:0007669"/>
    <property type="project" value="UniProtKB-KW"/>
</dbReference>
<dbReference type="InterPro" id="IPR027417">
    <property type="entry name" value="P-loop_NTPase"/>
</dbReference>
<keyword evidence="6 10" id="KW-0238">DNA-binding</keyword>
<dbReference type="GO" id="GO:0003684">
    <property type="term" value="F:damaged DNA binding"/>
    <property type="evidence" value="ECO:0007669"/>
    <property type="project" value="InterPro"/>
</dbReference>
<evidence type="ECO:0000256" key="8">
    <source>
        <dbReference type="ARBA" id="ARBA00025684"/>
    </source>
</evidence>
<evidence type="ECO:0000256" key="9">
    <source>
        <dbReference type="NCBIfam" id="TIGR02236"/>
    </source>
</evidence>
<evidence type="ECO:0000259" key="12">
    <source>
        <dbReference type="PROSITE" id="PS50162"/>
    </source>
</evidence>
<dbReference type="InterPro" id="IPR013632">
    <property type="entry name" value="Rad51_C"/>
</dbReference>
<dbReference type="Pfam" id="PF08423">
    <property type="entry name" value="Rad51"/>
    <property type="match status" value="1"/>
</dbReference>
<dbReference type="GO" id="GO:0006281">
    <property type="term" value="P:DNA repair"/>
    <property type="evidence" value="ECO:0007669"/>
    <property type="project" value="InterPro"/>
</dbReference>
<feature type="domain" description="RecA family profile 2" evidence="13">
    <location>
        <begin position="307"/>
        <end position="369"/>
    </location>
</feature>
<sequence length="370" mass="40834">MPEKNQTKETKSAKKEPKTKKTLSKEDLKEPKDDNWIDEIVSKKEKTIAKEKISDAPIRSIPGIGPAVAEKLMSAGYLTLTSVAHASPMELVEFCEIGEQTANKIISTARSQVGIGFKKASEILNLREKVSKIPTGSKALDSLLMGGIETKSITELSGEFRTGKSQICFQLCVNTALDKKHGGLESGVIFIDTEGTFRPERIIDMCGRFGKDVDTEQVLNRINVGRAYNSDHQMLLVLESPKIITENNVKLIVIDSLTSHFRAEYTGKGTILERQQKLNKFLHQLLRLADVYDLAIVVTNQVQTKPDVLIGESTTPIGGNIVAHSCTTRIFLRKGKGDKRIARVIDSPSIPETEAIFRITKIGIEDVDSS</sequence>
<dbReference type="FunFam" id="3.40.50.300:FF:002052">
    <property type="entry name" value="DNA repair protein RAD51 homolog"/>
    <property type="match status" value="1"/>
</dbReference>
<dbReference type="InterPro" id="IPR020587">
    <property type="entry name" value="RecA_monomer-monomer_interface"/>
</dbReference>
<dbReference type="GO" id="GO:0005524">
    <property type="term" value="F:ATP binding"/>
    <property type="evidence" value="ECO:0007669"/>
    <property type="project" value="UniProtKB-KW"/>
</dbReference>